<name>A0AB34IT30_PRYPA</name>
<comment type="caution">
    <text evidence="2">The sequence shown here is derived from an EMBL/GenBank/DDBJ whole genome shotgun (WGS) entry which is preliminary data.</text>
</comment>
<organism evidence="2 3">
    <name type="scientific">Prymnesium parvum</name>
    <name type="common">Toxic golden alga</name>
    <dbReference type="NCBI Taxonomy" id="97485"/>
    <lineage>
        <taxon>Eukaryota</taxon>
        <taxon>Haptista</taxon>
        <taxon>Haptophyta</taxon>
        <taxon>Prymnesiophyceae</taxon>
        <taxon>Prymnesiales</taxon>
        <taxon>Prymnesiaceae</taxon>
        <taxon>Prymnesium</taxon>
    </lineage>
</organism>
<dbReference type="AlphaFoldDB" id="A0AB34IT30"/>
<dbReference type="EMBL" id="JBGBPQ010000018">
    <property type="protein sequence ID" value="KAL1506940.1"/>
    <property type="molecule type" value="Genomic_DNA"/>
</dbReference>
<keyword evidence="3" id="KW-1185">Reference proteome</keyword>
<feature type="compositionally biased region" description="Low complexity" evidence="1">
    <location>
        <begin position="33"/>
        <end position="44"/>
    </location>
</feature>
<reference evidence="2 3" key="1">
    <citation type="journal article" date="2024" name="Science">
        <title>Giant polyketide synthase enzymes in the biosynthesis of giant marine polyether toxins.</title>
        <authorList>
            <person name="Fallon T.R."/>
            <person name="Shende V.V."/>
            <person name="Wierzbicki I.H."/>
            <person name="Pendleton A.L."/>
            <person name="Watervoot N.F."/>
            <person name="Auber R.P."/>
            <person name="Gonzalez D.J."/>
            <person name="Wisecaver J.H."/>
            <person name="Moore B.S."/>
        </authorList>
    </citation>
    <scope>NUCLEOTIDE SEQUENCE [LARGE SCALE GENOMIC DNA]</scope>
    <source>
        <strain evidence="2 3">12B1</strain>
    </source>
</reference>
<proteinExistence type="predicted"/>
<evidence type="ECO:0000256" key="1">
    <source>
        <dbReference type="SAM" id="MobiDB-lite"/>
    </source>
</evidence>
<sequence>MCPLRTLVKHSTCQRVGVPRWKVRVTSVVPHSYCPPESSSTSCEPSRRAGRAARGRGSPAAPRGTRRGAWRAAPP</sequence>
<evidence type="ECO:0000313" key="2">
    <source>
        <dbReference type="EMBL" id="KAL1506940.1"/>
    </source>
</evidence>
<gene>
    <name evidence="2" type="ORF">AB1Y20_007804</name>
</gene>
<feature type="region of interest" description="Disordered" evidence="1">
    <location>
        <begin position="33"/>
        <end position="75"/>
    </location>
</feature>
<dbReference type="Proteomes" id="UP001515480">
    <property type="component" value="Unassembled WGS sequence"/>
</dbReference>
<protein>
    <submittedName>
        <fullName evidence="2">Uncharacterized protein</fullName>
    </submittedName>
</protein>
<evidence type="ECO:0000313" key="3">
    <source>
        <dbReference type="Proteomes" id="UP001515480"/>
    </source>
</evidence>
<accession>A0AB34IT30</accession>